<keyword evidence="2" id="KW-0560">Oxidoreductase</keyword>
<keyword evidence="5" id="KW-0812">Transmembrane</keyword>
<feature type="compositionally biased region" description="Basic and acidic residues" evidence="4">
    <location>
        <begin position="268"/>
        <end position="279"/>
    </location>
</feature>
<comment type="caution">
    <text evidence="6">The sequence shown here is derived from an EMBL/GenBank/DDBJ whole genome shotgun (WGS) entry which is preliminary data.</text>
</comment>
<reference evidence="6 7" key="1">
    <citation type="journal article" date="2023" name="IMA Fungus">
        <title>Comparative genomic study of the Penicillium genus elucidates a diverse pangenome and 15 lateral gene transfer events.</title>
        <authorList>
            <person name="Petersen C."/>
            <person name="Sorensen T."/>
            <person name="Nielsen M.R."/>
            <person name="Sondergaard T.E."/>
            <person name="Sorensen J.L."/>
            <person name="Fitzpatrick D.A."/>
            <person name="Frisvad J.C."/>
            <person name="Nielsen K.L."/>
        </authorList>
    </citation>
    <scope>NUCLEOTIDE SEQUENCE [LARGE SCALE GENOMIC DNA]</scope>
    <source>
        <strain evidence="6 7">IBT 35679</strain>
    </source>
</reference>
<evidence type="ECO:0000256" key="1">
    <source>
        <dbReference type="ARBA" id="ARBA00004685"/>
    </source>
</evidence>
<name>A0AAD6D1F3_9EURO</name>
<feature type="region of interest" description="Disordered" evidence="4">
    <location>
        <begin position="257"/>
        <end position="285"/>
    </location>
</feature>
<proteinExistence type="inferred from homology"/>
<evidence type="ECO:0000313" key="7">
    <source>
        <dbReference type="Proteomes" id="UP001220324"/>
    </source>
</evidence>
<keyword evidence="5" id="KW-1133">Transmembrane helix</keyword>
<feature type="compositionally biased region" description="Polar residues" evidence="4">
    <location>
        <begin position="17"/>
        <end position="27"/>
    </location>
</feature>
<feature type="compositionally biased region" description="Basic and acidic residues" evidence="4">
    <location>
        <begin position="1"/>
        <end position="14"/>
    </location>
</feature>
<comment type="pathway">
    <text evidence="1">Mycotoxin biosynthesis.</text>
</comment>
<organism evidence="6 7">
    <name type="scientific">Penicillium frequentans</name>
    <dbReference type="NCBI Taxonomy" id="3151616"/>
    <lineage>
        <taxon>Eukaryota</taxon>
        <taxon>Fungi</taxon>
        <taxon>Dikarya</taxon>
        <taxon>Ascomycota</taxon>
        <taxon>Pezizomycotina</taxon>
        <taxon>Eurotiomycetes</taxon>
        <taxon>Eurotiomycetidae</taxon>
        <taxon>Eurotiales</taxon>
        <taxon>Aspergillaceae</taxon>
        <taxon>Penicillium</taxon>
    </lineage>
</organism>
<comment type="similarity">
    <text evidence="3">Belongs to the ustYa family.</text>
</comment>
<evidence type="ECO:0000256" key="5">
    <source>
        <dbReference type="SAM" id="Phobius"/>
    </source>
</evidence>
<evidence type="ECO:0000256" key="2">
    <source>
        <dbReference type="ARBA" id="ARBA00023002"/>
    </source>
</evidence>
<keyword evidence="7" id="KW-1185">Reference proteome</keyword>
<dbReference type="GO" id="GO:0043386">
    <property type="term" value="P:mycotoxin biosynthetic process"/>
    <property type="evidence" value="ECO:0007669"/>
    <property type="project" value="InterPro"/>
</dbReference>
<feature type="region of interest" description="Disordered" evidence="4">
    <location>
        <begin position="1"/>
        <end position="28"/>
    </location>
</feature>
<dbReference type="GO" id="GO:0016491">
    <property type="term" value="F:oxidoreductase activity"/>
    <property type="evidence" value="ECO:0007669"/>
    <property type="project" value="UniProtKB-KW"/>
</dbReference>
<feature type="transmembrane region" description="Helical" evidence="5">
    <location>
        <begin position="55"/>
        <end position="76"/>
    </location>
</feature>
<dbReference type="AlphaFoldDB" id="A0AAD6D1F3"/>
<dbReference type="PANTHER" id="PTHR33365">
    <property type="entry name" value="YALI0B05434P"/>
    <property type="match status" value="1"/>
</dbReference>
<accession>A0AAD6D1F3</accession>
<dbReference type="Pfam" id="PF11807">
    <property type="entry name" value="UstYa"/>
    <property type="match status" value="1"/>
</dbReference>
<keyword evidence="5" id="KW-0472">Membrane</keyword>
<evidence type="ECO:0000256" key="4">
    <source>
        <dbReference type="SAM" id="MobiDB-lite"/>
    </source>
</evidence>
<dbReference type="InterPro" id="IPR021765">
    <property type="entry name" value="UstYa-like"/>
</dbReference>
<evidence type="ECO:0008006" key="8">
    <source>
        <dbReference type="Google" id="ProtNLM"/>
    </source>
</evidence>
<dbReference type="Proteomes" id="UP001220324">
    <property type="component" value="Unassembled WGS sequence"/>
</dbReference>
<protein>
    <recommendedName>
        <fullName evidence="8">Oxidase ustYa</fullName>
    </recommendedName>
</protein>
<dbReference type="EMBL" id="JAQIZZ010000003">
    <property type="protein sequence ID" value="KAJ5547248.1"/>
    <property type="molecule type" value="Genomic_DNA"/>
</dbReference>
<dbReference type="PANTHER" id="PTHR33365:SF11">
    <property type="entry name" value="TAT PATHWAY SIGNAL SEQUENCE"/>
    <property type="match status" value="1"/>
</dbReference>
<evidence type="ECO:0000313" key="6">
    <source>
        <dbReference type="EMBL" id="KAJ5547248.1"/>
    </source>
</evidence>
<gene>
    <name evidence="6" type="ORF">N7494_004833</name>
</gene>
<evidence type="ECO:0000256" key="3">
    <source>
        <dbReference type="ARBA" id="ARBA00035112"/>
    </source>
</evidence>
<sequence length="285" mass="32093">MDTRDDFQSDKDFPLESSGSDSNSTLLPRTDPWIHGNYRSEKSSRSCWRAAAANYRIWFLVLINTLFFLTSIGLWASGKFTAKAEECHCDSDSWESMFEPDLQYTSRVTFQPHAYFGGPPSNKTDEMWKRLSPPGDGIVEVPIAAAKNLPESLPAPNNPETALVYGVSVFHQLHCLNFLRFAYYPSSVTDMEPEEVVFHRDHCLDYIRQALMCHADATFEPLTSVGINGMGATHQCRDFDKIFSWAYEHRSDKMHGSGYTGGKVTHTPGDRNDFDEGVHAGHVHG</sequence>